<feature type="transmembrane region" description="Helical" evidence="5">
    <location>
        <begin position="117"/>
        <end position="135"/>
    </location>
</feature>
<comment type="caution">
    <text evidence="7">The sequence shown here is derived from an EMBL/GenBank/DDBJ whole genome shotgun (WGS) entry which is preliminary data.</text>
</comment>
<dbReference type="GO" id="GO:0034040">
    <property type="term" value="F:ATPase-coupled lipid transmembrane transporter activity"/>
    <property type="evidence" value="ECO:0007669"/>
    <property type="project" value="TreeGrafter"/>
</dbReference>
<dbReference type="InterPro" id="IPR036640">
    <property type="entry name" value="ABC1_TM_sf"/>
</dbReference>
<feature type="transmembrane region" description="Helical" evidence="5">
    <location>
        <begin position="12"/>
        <end position="41"/>
    </location>
</feature>
<dbReference type="GO" id="GO:0005524">
    <property type="term" value="F:ATP binding"/>
    <property type="evidence" value="ECO:0007669"/>
    <property type="project" value="UniProtKB-KW"/>
</dbReference>
<dbReference type="GO" id="GO:0005886">
    <property type="term" value="C:plasma membrane"/>
    <property type="evidence" value="ECO:0007669"/>
    <property type="project" value="UniProtKB-SubCell"/>
</dbReference>
<sequence length="210" mass="23693">TTLLPELFISILSLVGVVFIIFKFYSLMGIVILGLIGVLVISQPWFGKKIKEQSSLCREAGGEEAAFLQESIGNAPYLNIMGYVEGVRDKYWEKSRNVKNRNISISRIQYIAQNFRLGINTMALLITIGIGVILVEKEVVGVGGVFAMSIYIQRVSGPLNSIVQSYLLIKSYTPYFERITKICNRSKRDNTVKENPREELKKIEISDLTY</sequence>
<dbReference type="PANTHER" id="PTHR24221:SF654">
    <property type="entry name" value="ATP-BINDING CASSETTE SUB-FAMILY B MEMBER 6"/>
    <property type="match status" value="1"/>
</dbReference>
<keyword evidence="7" id="KW-0067">ATP-binding</keyword>
<dbReference type="AlphaFoldDB" id="A0A412KCK0"/>
<dbReference type="InterPro" id="IPR011527">
    <property type="entry name" value="ABC1_TM_dom"/>
</dbReference>
<dbReference type="InterPro" id="IPR039421">
    <property type="entry name" value="Type_1_exporter"/>
</dbReference>
<name>A0A412KCK0_9FIRM</name>
<reference evidence="7 8" key="1">
    <citation type="submission" date="2018-08" db="EMBL/GenBank/DDBJ databases">
        <title>A genome reference for cultivated species of the human gut microbiota.</title>
        <authorList>
            <person name="Zou Y."/>
            <person name="Xue W."/>
            <person name="Luo G."/>
        </authorList>
    </citation>
    <scope>NUCLEOTIDE SEQUENCE [LARGE SCALE GENOMIC DNA]</scope>
    <source>
        <strain evidence="7 8">AF21-24</strain>
    </source>
</reference>
<keyword evidence="2 5" id="KW-0812">Transmembrane</keyword>
<evidence type="ECO:0000313" key="7">
    <source>
        <dbReference type="EMBL" id="RGS66723.1"/>
    </source>
</evidence>
<dbReference type="GO" id="GO:0140359">
    <property type="term" value="F:ABC-type transporter activity"/>
    <property type="evidence" value="ECO:0007669"/>
    <property type="project" value="InterPro"/>
</dbReference>
<keyword evidence="3 5" id="KW-1133">Transmembrane helix</keyword>
<proteinExistence type="predicted"/>
<evidence type="ECO:0000313" key="8">
    <source>
        <dbReference type="Proteomes" id="UP000284242"/>
    </source>
</evidence>
<organism evidence="7 8">
    <name type="scientific">Blautia obeum</name>
    <dbReference type="NCBI Taxonomy" id="40520"/>
    <lineage>
        <taxon>Bacteria</taxon>
        <taxon>Bacillati</taxon>
        <taxon>Bacillota</taxon>
        <taxon>Clostridia</taxon>
        <taxon>Lachnospirales</taxon>
        <taxon>Lachnospiraceae</taxon>
        <taxon>Blautia</taxon>
    </lineage>
</organism>
<dbReference type="Pfam" id="PF00664">
    <property type="entry name" value="ABC_membrane"/>
    <property type="match status" value="1"/>
</dbReference>
<feature type="non-terminal residue" evidence="7">
    <location>
        <position position="210"/>
    </location>
</feature>
<keyword evidence="7" id="KW-0547">Nucleotide-binding</keyword>
<dbReference type="Proteomes" id="UP000284242">
    <property type="component" value="Unassembled WGS sequence"/>
</dbReference>
<gene>
    <name evidence="7" type="ORF">DWX77_16870</name>
</gene>
<feature type="non-terminal residue" evidence="7">
    <location>
        <position position="1"/>
    </location>
</feature>
<evidence type="ECO:0000259" key="6">
    <source>
        <dbReference type="PROSITE" id="PS50929"/>
    </source>
</evidence>
<feature type="domain" description="ABC transmembrane type-1" evidence="6">
    <location>
        <begin position="1"/>
        <end position="171"/>
    </location>
</feature>
<dbReference type="PANTHER" id="PTHR24221">
    <property type="entry name" value="ATP-BINDING CASSETTE SUB-FAMILY B"/>
    <property type="match status" value="1"/>
</dbReference>
<dbReference type="SUPFAM" id="SSF90123">
    <property type="entry name" value="ABC transporter transmembrane region"/>
    <property type="match status" value="1"/>
</dbReference>
<dbReference type="Gene3D" id="1.20.1560.10">
    <property type="entry name" value="ABC transporter type 1, transmembrane domain"/>
    <property type="match status" value="1"/>
</dbReference>
<accession>A0A412KCK0</accession>
<keyword evidence="4 5" id="KW-0472">Membrane</keyword>
<evidence type="ECO:0000256" key="2">
    <source>
        <dbReference type="ARBA" id="ARBA00022692"/>
    </source>
</evidence>
<dbReference type="PROSITE" id="PS50929">
    <property type="entry name" value="ABC_TM1F"/>
    <property type="match status" value="1"/>
</dbReference>
<comment type="subcellular location">
    <subcellularLocation>
        <location evidence="1">Cell membrane</location>
        <topology evidence="1">Multi-pass membrane protein</topology>
    </subcellularLocation>
</comment>
<evidence type="ECO:0000256" key="1">
    <source>
        <dbReference type="ARBA" id="ARBA00004651"/>
    </source>
</evidence>
<evidence type="ECO:0000256" key="5">
    <source>
        <dbReference type="SAM" id="Phobius"/>
    </source>
</evidence>
<dbReference type="EMBL" id="QRVV01000178">
    <property type="protein sequence ID" value="RGS66723.1"/>
    <property type="molecule type" value="Genomic_DNA"/>
</dbReference>
<evidence type="ECO:0000256" key="4">
    <source>
        <dbReference type="ARBA" id="ARBA00023136"/>
    </source>
</evidence>
<evidence type="ECO:0000256" key="3">
    <source>
        <dbReference type="ARBA" id="ARBA00022989"/>
    </source>
</evidence>
<protein>
    <submittedName>
        <fullName evidence="7">ABC transporter ATP-binding protein</fullName>
    </submittedName>
</protein>